<dbReference type="PROSITE" id="PS50157">
    <property type="entry name" value="ZINC_FINGER_C2H2_2"/>
    <property type="match status" value="2"/>
</dbReference>
<evidence type="ECO:0000256" key="5">
    <source>
        <dbReference type="ARBA" id="ARBA00023321"/>
    </source>
</evidence>
<dbReference type="FunFam" id="3.30.160.60:FF:000125">
    <property type="entry name" value="Putative zinc finger protein 143"/>
    <property type="match status" value="1"/>
</dbReference>
<name>A0A0D1Y4H4_9EURO</name>
<dbReference type="GO" id="GO:0048315">
    <property type="term" value="P:conidium formation"/>
    <property type="evidence" value="ECO:0007669"/>
    <property type="project" value="UniProtKB-KW"/>
</dbReference>
<keyword evidence="5" id="KW-0183">Conidiation</keyword>
<keyword evidence="4" id="KW-0862">Zinc</keyword>
<feature type="region of interest" description="Disordered" evidence="8">
    <location>
        <begin position="319"/>
        <end position="356"/>
    </location>
</feature>
<organism evidence="10 11">
    <name type="scientific">Exophiala sideris</name>
    <dbReference type="NCBI Taxonomy" id="1016849"/>
    <lineage>
        <taxon>Eukaryota</taxon>
        <taxon>Fungi</taxon>
        <taxon>Dikarya</taxon>
        <taxon>Ascomycota</taxon>
        <taxon>Pezizomycotina</taxon>
        <taxon>Eurotiomycetes</taxon>
        <taxon>Chaetothyriomycetidae</taxon>
        <taxon>Chaetothyriales</taxon>
        <taxon>Herpotrichiellaceae</taxon>
        <taxon>Exophiala</taxon>
    </lineage>
</organism>
<dbReference type="GO" id="GO:0000981">
    <property type="term" value="F:DNA-binding transcription factor activity, RNA polymerase II-specific"/>
    <property type="evidence" value="ECO:0007669"/>
    <property type="project" value="UniProtKB-ARBA"/>
</dbReference>
<dbReference type="AlphaFoldDB" id="A0A0D1Y4H4"/>
<dbReference type="Gene3D" id="3.30.160.60">
    <property type="entry name" value="Classic Zinc Finger"/>
    <property type="match status" value="2"/>
</dbReference>
<evidence type="ECO:0000259" key="9">
    <source>
        <dbReference type="PROSITE" id="PS50157"/>
    </source>
</evidence>
<keyword evidence="1" id="KW-0479">Metal-binding</keyword>
<keyword evidence="3 7" id="KW-0863">Zinc-finger</keyword>
<proteinExistence type="predicted"/>
<dbReference type="HOGENOM" id="CLU_053582_0_0_1"/>
<evidence type="ECO:0000256" key="4">
    <source>
        <dbReference type="ARBA" id="ARBA00022833"/>
    </source>
</evidence>
<protein>
    <recommendedName>
        <fullName evidence="6">C2H2 type master regulator of conidiophore development brlA</fullName>
    </recommendedName>
</protein>
<reference evidence="10 11" key="1">
    <citation type="submission" date="2015-01" db="EMBL/GenBank/DDBJ databases">
        <title>The Genome Sequence of Exophiala sideris CBS121828.</title>
        <authorList>
            <consortium name="The Broad Institute Genomics Platform"/>
            <person name="Cuomo C."/>
            <person name="de Hoog S."/>
            <person name="Gorbushina A."/>
            <person name="Stielow B."/>
            <person name="Teixiera M."/>
            <person name="Abouelleil A."/>
            <person name="Chapman S.B."/>
            <person name="Priest M."/>
            <person name="Young S.K."/>
            <person name="Wortman J."/>
            <person name="Nusbaum C."/>
            <person name="Birren B."/>
        </authorList>
    </citation>
    <scope>NUCLEOTIDE SEQUENCE [LARGE SCALE GENOMIC DNA]</scope>
    <source>
        <strain evidence="10 11">CBS 121828</strain>
    </source>
</reference>
<dbReference type="InterPro" id="IPR036236">
    <property type="entry name" value="Znf_C2H2_sf"/>
</dbReference>
<evidence type="ECO:0000256" key="3">
    <source>
        <dbReference type="ARBA" id="ARBA00022771"/>
    </source>
</evidence>
<dbReference type="SMART" id="SM00355">
    <property type="entry name" value="ZnF_C2H2"/>
    <property type="match status" value="2"/>
</dbReference>
<evidence type="ECO:0000256" key="1">
    <source>
        <dbReference type="ARBA" id="ARBA00022723"/>
    </source>
</evidence>
<evidence type="ECO:0000256" key="2">
    <source>
        <dbReference type="ARBA" id="ARBA00022737"/>
    </source>
</evidence>
<accession>A0A0D1Y4H4</accession>
<dbReference type="EMBL" id="KN846954">
    <property type="protein sequence ID" value="KIV77737.1"/>
    <property type="molecule type" value="Genomic_DNA"/>
</dbReference>
<dbReference type="STRING" id="1016849.A0A0D1Y4H4"/>
<dbReference type="Proteomes" id="UP000053599">
    <property type="component" value="Unassembled WGS sequence"/>
</dbReference>
<dbReference type="OrthoDB" id="6077919at2759"/>
<feature type="domain" description="C2H2-type" evidence="9">
    <location>
        <begin position="274"/>
        <end position="301"/>
    </location>
</feature>
<keyword evidence="5" id="KW-0749">Sporulation</keyword>
<evidence type="ECO:0000256" key="7">
    <source>
        <dbReference type="PROSITE-ProRule" id="PRU00042"/>
    </source>
</evidence>
<dbReference type="GO" id="GO:0000785">
    <property type="term" value="C:chromatin"/>
    <property type="evidence" value="ECO:0007669"/>
    <property type="project" value="TreeGrafter"/>
</dbReference>
<dbReference type="GO" id="GO:0005667">
    <property type="term" value="C:transcription regulator complex"/>
    <property type="evidence" value="ECO:0007669"/>
    <property type="project" value="TreeGrafter"/>
</dbReference>
<feature type="domain" description="C2H2-type" evidence="9">
    <location>
        <begin position="302"/>
        <end position="332"/>
    </location>
</feature>
<gene>
    <name evidence="10" type="ORF">PV11_09518</name>
</gene>
<dbReference type="GO" id="GO:0008270">
    <property type="term" value="F:zinc ion binding"/>
    <property type="evidence" value="ECO:0007669"/>
    <property type="project" value="UniProtKB-KW"/>
</dbReference>
<feature type="compositionally biased region" description="Polar residues" evidence="8">
    <location>
        <begin position="76"/>
        <end position="86"/>
    </location>
</feature>
<dbReference type="PANTHER" id="PTHR14003:SF19">
    <property type="entry name" value="YY2 TRANSCRIPTION FACTOR"/>
    <property type="match status" value="1"/>
</dbReference>
<evidence type="ECO:0000313" key="11">
    <source>
        <dbReference type="Proteomes" id="UP000053599"/>
    </source>
</evidence>
<dbReference type="GO" id="GO:0000978">
    <property type="term" value="F:RNA polymerase II cis-regulatory region sequence-specific DNA binding"/>
    <property type="evidence" value="ECO:0007669"/>
    <property type="project" value="TreeGrafter"/>
</dbReference>
<dbReference type="InterPro" id="IPR013087">
    <property type="entry name" value="Znf_C2H2_type"/>
</dbReference>
<feature type="compositionally biased region" description="Low complexity" evidence="8">
    <location>
        <begin position="336"/>
        <end position="356"/>
    </location>
</feature>
<feature type="region of interest" description="Disordered" evidence="8">
    <location>
        <begin position="35"/>
        <end position="146"/>
    </location>
</feature>
<dbReference type="Pfam" id="PF00096">
    <property type="entry name" value="zf-C2H2"/>
    <property type="match status" value="2"/>
</dbReference>
<keyword evidence="2" id="KW-0677">Repeat</keyword>
<evidence type="ECO:0000313" key="10">
    <source>
        <dbReference type="EMBL" id="KIV77737.1"/>
    </source>
</evidence>
<dbReference type="PANTHER" id="PTHR14003">
    <property type="entry name" value="TRANSCRIPTIONAL REPRESSOR PROTEIN YY"/>
    <property type="match status" value="1"/>
</dbReference>
<evidence type="ECO:0000256" key="6">
    <source>
        <dbReference type="ARBA" id="ARBA00044085"/>
    </source>
</evidence>
<feature type="compositionally biased region" description="Basic and acidic residues" evidence="8">
    <location>
        <begin position="46"/>
        <end position="61"/>
    </location>
</feature>
<dbReference type="SUPFAM" id="SSF57667">
    <property type="entry name" value="beta-beta-alpha zinc fingers"/>
    <property type="match status" value="1"/>
</dbReference>
<sequence>MALALPPSHHFYRDLHNSLPSSAFLLAPAAMGGANSYKPSLPPFRELMESVSEKAENDQGKGRPPSPVFDHPRRVSGSSQGYSTSPDRPEIARSPRHFPPPTSELPPASNFDLPRPSPTNISPVSAPGRSDYYPPTSTSTNPGLYAQRTPTYPPMTTEPAQPYPSVHDAHSWAAAHPPRPVIDTMQQDQAPVRAPPAFNEVSIDSARFNGVAQQRPLPPSFPPPMQGTALPPLDGMLPGPGLPPMDPQMAPTWQHHHFYPPANPPAYPQAQERYICPTCRKPFSRPSSLRIHGHSHSGEKPYVCKYPGCGKSFSVRSNMKRHERGCHGGESGSGAGSASASGSGSINNGDSSATSR</sequence>
<evidence type="ECO:0000256" key="8">
    <source>
        <dbReference type="SAM" id="MobiDB-lite"/>
    </source>
</evidence>
<dbReference type="PROSITE" id="PS00028">
    <property type="entry name" value="ZINC_FINGER_C2H2_1"/>
    <property type="match status" value="2"/>
</dbReference>